<gene>
    <name evidence="3" type="ORF">AVDCRST_MAG22-2668</name>
</gene>
<dbReference type="AlphaFoldDB" id="A0A6J4PQ79"/>
<dbReference type="Pfam" id="PF12706">
    <property type="entry name" value="Lactamase_B_2"/>
    <property type="match status" value="1"/>
</dbReference>
<dbReference type="SUPFAM" id="SSF56281">
    <property type="entry name" value="Metallo-hydrolase/oxidoreductase"/>
    <property type="match status" value="1"/>
</dbReference>
<dbReference type="InterPro" id="IPR050114">
    <property type="entry name" value="UPF0173_UPF0282_UlaG_hydrolase"/>
</dbReference>
<organism evidence="3">
    <name type="scientific">uncultured Rubrobacteraceae bacterium</name>
    <dbReference type="NCBI Taxonomy" id="349277"/>
    <lineage>
        <taxon>Bacteria</taxon>
        <taxon>Bacillati</taxon>
        <taxon>Actinomycetota</taxon>
        <taxon>Rubrobacteria</taxon>
        <taxon>Rubrobacterales</taxon>
        <taxon>Rubrobacteraceae</taxon>
        <taxon>environmental samples</taxon>
    </lineage>
</organism>
<sequence>MGMISGIDGLRVGERALAFWGLGQVGVAIKGPRGVLYVDPYLTDSDGGGGSLERTFPPPLRPDEVTNADAVLLTHDHIDHTDPKTVLPLSEASPRARIVAPSTSRDTLVEAGLEADRLVVPRIGEPVEVAGATVTAVPSAHTELEYDPERGHAYLGYVVECNGVTVYHAGDTVVYEGLIERLSAWKIDVAFVPINGRDFFRTAQNIIGNTDSREAAQLAEALDFGLIVPTHYDLFAFNGADPGHFVSYLYDLNPMRRHKLLRPGELFYFAKDRA</sequence>
<dbReference type="EMBL" id="CADCUV010000119">
    <property type="protein sequence ID" value="CAA9422350.1"/>
    <property type="molecule type" value="Genomic_DNA"/>
</dbReference>
<keyword evidence="1" id="KW-0378">Hydrolase</keyword>
<dbReference type="PANTHER" id="PTHR43546">
    <property type="entry name" value="UPF0173 METAL-DEPENDENT HYDROLASE MJ1163-RELATED"/>
    <property type="match status" value="1"/>
</dbReference>
<proteinExistence type="predicted"/>
<evidence type="ECO:0000259" key="2">
    <source>
        <dbReference type="SMART" id="SM00849"/>
    </source>
</evidence>
<dbReference type="InterPro" id="IPR036866">
    <property type="entry name" value="RibonucZ/Hydroxyglut_hydro"/>
</dbReference>
<feature type="domain" description="Metallo-beta-lactamase" evidence="2">
    <location>
        <begin position="23"/>
        <end position="231"/>
    </location>
</feature>
<dbReference type="InterPro" id="IPR001279">
    <property type="entry name" value="Metallo-B-lactamas"/>
</dbReference>
<evidence type="ECO:0000313" key="3">
    <source>
        <dbReference type="EMBL" id="CAA9422350.1"/>
    </source>
</evidence>
<dbReference type="SMART" id="SM00849">
    <property type="entry name" value="Lactamase_B"/>
    <property type="match status" value="1"/>
</dbReference>
<evidence type="ECO:0000256" key="1">
    <source>
        <dbReference type="ARBA" id="ARBA00022801"/>
    </source>
</evidence>
<dbReference type="Gene3D" id="3.60.15.10">
    <property type="entry name" value="Ribonuclease Z/Hydroxyacylglutathione hydrolase-like"/>
    <property type="match status" value="1"/>
</dbReference>
<protein>
    <recommendedName>
        <fullName evidence="2">Metallo-beta-lactamase domain-containing protein</fullName>
    </recommendedName>
</protein>
<name>A0A6J4PQ79_9ACTN</name>
<dbReference type="GO" id="GO:0016787">
    <property type="term" value="F:hydrolase activity"/>
    <property type="evidence" value="ECO:0007669"/>
    <property type="project" value="UniProtKB-KW"/>
</dbReference>
<accession>A0A6J4PQ79</accession>
<reference evidence="3" key="1">
    <citation type="submission" date="2020-02" db="EMBL/GenBank/DDBJ databases">
        <authorList>
            <person name="Meier V. D."/>
        </authorList>
    </citation>
    <scope>NUCLEOTIDE SEQUENCE</scope>
    <source>
        <strain evidence="3">AVDCRST_MAG22</strain>
    </source>
</reference>
<dbReference type="PANTHER" id="PTHR43546:SF9">
    <property type="entry name" value="L-ASCORBATE-6-PHOSPHATE LACTONASE ULAG-RELATED"/>
    <property type="match status" value="1"/>
</dbReference>